<dbReference type="STRING" id="540747.SAMN04488031_1099"/>
<dbReference type="EMBL" id="CP031598">
    <property type="protein sequence ID" value="QEW25104.1"/>
    <property type="molecule type" value="Genomic_DNA"/>
</dbReference>
<organism evidence="2 4">
    <name type="scientific">Roseovarius indicus</name>
    <dbReference type="NCBI Taxonomy" id="540747"/>
    <lineage>
        <taxon>Bacteria</taxon>
        <taxon>Pseudomonadati</taxon>
        <taxon>Pseudomonadota</taxon>
        <taxon>Alphaproteobacteria</taxon>
        <taxon>Rhodobacterales</taxon>
        <taxon>Roseobacteraceae</taxon>
        <taxon>Roseovarius</taxon>
    </lineage>
</organism>
<dbReference type="NCBIfam" id="NF011990">
    <property type="entry name" value="PRK15446.2-6"/>
    <property type="match status" value="1"/>
</dbReference>
<name>A0A0T5NU32_9RHOB</name>
<dbReference type="Pfam" id="PF01979">
    <property type="entry name" value="Amidohydro_1"/>
    <property type="match status" value="1"/>
</dbReference>
<evidence type="ECO:0000313" key="4">
    <source>
        <dbReference type="Proteomes" id="UP000051401"/>
    </source>
</evidence>
<dbReference type="AlphaFoldDB" id="A0A0T5NU32"/>
<dbReference type="Gene3D" id="3.20.20.140">
    <property type="entry name" value="Metal-dependent hydrolases"/>
    <property type="match status" value="1"/>
</dbReference>
<dbReference type="NCBIfam" id="NF011987">
    <property type="entry name" value="PRK15446.2-3"/>
    <property type="match status" value="1"/>
</dbReference>
<dbReference type="InterPro" id="IPR012696">
    <property type="entry name" value="PhnM"/>
</dbReference>
<dbReference type="RefSeq" id="WP_057821825.1">
    <property type="nucleotide sequence ID" value="NZ_CP031598.1"/>
</dbReference>
<dbReference type="InterPro" id="IPR006680">
    <property type="entry name" value="Amidohydro-rel"/>
</dbReference>
<dbReference type="PANTHER" id="PTHR43135">
    <property type="entry name" value="ALPHA-D-RIBOSE 1-METHYLPHOSPHONATE 5-TRIPHOSPHATE DIPHOSPHATASE"/>
    <property type="match status" value="1"/>
</dbReference>
<dbReference type="InterPro" id="IPR011059">
    <property type="entry name" value="Metal-dep_hydrolase_composite"/>
</dbReference>
<dbReference type="Proteomes" id="UP000051401">
    <property type="component" value="Unassembled WGS sequence"/>
</dbReference>
<dbReference type="KEGG" id="rid:RIdsm_00889"/>
<proteinExistence type="predicted"/>
<dbReference type="PANTHER" id="PTHR43135:SF3">
    <property type="entry name" value="ALPHA-D-RIBOSE 1-METHYLPHOSPHONATE 5-TRIPHOSPHATE DIPHOSPHATASE"/>
    <property type="match status" value="1"/>
</dbReference>
<protein>
    <submittedName>
        <fullName evidence="3">Alpha-D-ribose 1-methylphosphonate 5-triphosphate diphosphatase</fullName>
        <ecNumber evidence="3">3.6.1.63</ecNumber>
    </submittedName>
    <submittedName>
        <fullName evidence="2">Phosphonate ABC transporter permease</fullName>
    </submittedName>
</protein>
<keyword evidence="3" id="KW-0378">Hydrolase</keyword>
<evidence type="ECO:0000313" key="5">
    <source>
        <dbReference type="Proteomes" id="UP000325785"/>
    </source>
</evidence>
<gene>
    <name evidence="3" type="primary">phnM_3</name>
    <name evidence="3" type="ORF">RIdsm_00889</name>
    <name evidence="2" type="ORF">XM52_28215</name>
</gene>
<dbReference type="Gene3D" id="2.30.40.10">
    <property type="entry name" value="Urease, subunit C, domain 1"/>
    <property type="match status" value="2"/>
</dbReference>
<accession>A0A0T5NU32</accession>
<reference evidence="3 5" key="2">
    <citation type="submission" date="2018-08" db="EMBL/GenBank/DDBJ databases">
        <title>Genetic Globetrotter - A new plasmid hitch-hiking vast phylogenetic and geographic distances.</title>
        <authorList>
            <person name="Vollmers J."/>
            <person name="Petersen J."/>
        </authorList>
    </citation>
    <scope>NUCLEOTIDE SEQUENCE [LARGE SCALE GENOMIC DNA]</scope>
    <source>
        <strain evidence="3 5">DSM 26383</strain>
    </source>
</reference>
<dbReference type="SUPFAM" id="SSF51556">
    <property type="entry name" value="Metallo-dependent hydrolases"/>
    <property type="match status" value="1"/>
</dbReference>
<dbReference type="OrthoDB" id="9785413at2"/>
<evidence type="ECO:0000313" key="2">
    <source>
        <dbReference type="EMBL" id="KRS12456.1"/>
    </source>
</evidence>
<feature type="domain" description="Amidohydrolase-related" evidence="1">
    <location>
        <begin position="317"/>
        <end position="370"/>
    </location>
</feature>
<dbReference type="InterPro" id="IPR051781">
    <property type="entry name" value="Metallo-dep_Hydrolase"/>
</dbReference>
<keyword evidence="4" id="KW-1185">Reference proteome</keyword>
<evidence type="ECO:0000259" key="1">
    <source>
        <dbReference type="Pfam" id="PF01979"/>
    </source>
</evidence>
<sequence length="374" mass="40166">MTCEWTISGGTVLGPEGLAPAELHLEDGRIADARPSGGGTLDATGAWVLPGIVDLHGDGFEAIVQPRPGVHMPYGLGFAEADTQMIANGITTAYHGLTVSWEPGLRDIAVTRRLVEALEAAEPGLACDTRFNIRWETFALDHVDEVLGWLERRPGDILSINDHTTANHRLGAESNKLKRMAARMGLSPEDAMTEIHRIWDRRSEVPAATDRICRVAVALGRTVMSHDDATPEDRETGRARGVTVAEFPTTEAAARAAREAGEPVILGGPNALRGESHNGALCATAAIRQGLCTVLASDYYYPSPLHAVFRLHDAGILPLDRGWNLVSANPAAAVGLTDRGTLAPGQRADLLVIDRKSRKIRAVFVNGRKVLARD</sequence>
<dbReference type="InterPro" id="IPR032466">
    <property type="entry name" value="Metal_Hydrolase"/>
</dbReference>
<dbReference type="PATRIC" id="fig|540747.5.peg.4775"/>
<dbReference type="GO" id="GO:0016810">
    <property type="term" value="F:hydrolase activity, acting on carbon-nitrogen (but not peptide) bonds"/>
    <property type="evidence" value="ECO:0007669"/>
    <property type="project" value="InterPro"/>
</dbReference>
<dbReference type="EC" id="3.6.1.63" evidence="3"/>
<dbReference type="EMBL" id="LAXI01000043">
    <property type="protein sequence ID" value="KRS12456.1"/>
    <property type="molecule type" value="Genomic_DNA"/>
</dbReference>
<dbReference type="Proteomes" id="UP000325785">
    <property type="component" value="Chromosome"/>
</dbReference>
<dbReference type="GO" id="GO:0019700">
    <property type="term" value="P:organic phosphonate catabolic process"/>
    <property type="evidence" value="ECO:0007669"/>
    <property type="project" value="InterPro"/>
</dbReference>
<evidence type="ECO:0000313" key="3">
    <source>
        <dbReference type="EMBL" id="QEW25104.1"/>
    </source>
</evidence>
<reference evidence="2 4" key="1">
    <citation type="submission" date="2015-04" db="EMBL/GenBank/DDBJ databases">
        <title>The draft genome sequence of Roseovarius indicus B108T.</title>
        <authorList>
            <person name="Li G."/>
            <person name="Lai Q."/>
            <person name="Shao Z."/>
            <person name="Yan P."/>
        </authorList>
    </citation>
    <scope>NUCLEOTIDE SEQUENCE [LARGE SCALE GENOMIC DNA]</scope>
    <source>
        <strain evidence="2 4">B108</strain>
    </source>
</reference>
<dbReference type="PIRSF" id="PIRSF038971">
    <property type="entry name" value="PhnM"/>
    <property type="match status" value="1"/>
</dbReference>
<dbReference type="SUPFAM" id="SSF51338">
    <property type="entry name" value="Composite domain of metallo-dependent hydrolases"/>
    <property type="match status" value="1"/>
</dbReference>